<reference evidence="7" key="1">
    <citation type="journal article" date="2020" name="mSystems">
        <title>Genome- and Community-Level Interaction Insights into Carbon Utilization and Element Cycling Functions of Hydrothermarchaeota in Hydrothermal Sediment.</title>
        <authorList>
            <person name="Zhou Z."/>
            <person name="Liu Y."/>
            <person name="Xu W."/>
            <person name="Pan J."/>
            <person name="Luo Z.H."/>
            <person name="Li M."/>
        </authorList>
    </citation>
    <scope>NUCLEOTIDE SEQUENCE [LARGE SCALE GENOMIC DNA]</scope>
    <source>
        <strain evidence="7">SpSt-488</strain>
    </source>
</reference>
<feature type="domain" description="MutL C-terminal dimerisation" evidence="5">
    <location>
        <begin position="356"/>
        <end position="493"/>
    </location>
</feature>
<keyword evidence="7" id="KW-0255">Endonuclease</keyword>
<dbReference type="Gene3D" id="3.30.1370.100">
    <property type="entry name" value="MutL, C-terminal domain, regulatory subdomain"/>
    <property type="match status" value="1"/>
</dbReference>
<comment type="caution">
    <text evidence="7">The sequence shown here is derived from an EMBL/GenBank/DDBJ whole genome shotgun (WGS) entry which is preliminary data.</text>
</comment>
<name>A0A7C4CCG3_UNCW3</name>
<protein>
    <recommendedName>
        <fullName evidence="4">DNA mismatch repair protein MutL</fullName>
    </recommendedName>
</protein>
<dbReference type="SUPFAM" id="SSF54211">
    <property type="entry name" value="Ribosomal protein S5 domain 2-like"/>
    <property type="match status" value="1"/>
</dbReference>
<dbReference type="EMBL" id="DSUT01000015">
    <property type="protein sequence ID" value="HGK27508.1"/>
    <property type="molecule type" value="Genomic_DNA"/>
</dbReference>
<comment type="function">
    <text evidence="4">This protein is involved in the repair of mismatches in DNA. It is required for dam-dependent methyl-directed DNA mismatch repair. May act as a 'molecular matchmaker', a protein that promotes the formation of a stable complex between two or more DNA-binding proteins in an ATP-dependent manner without itself being part of a final effector complex.</text>
</comment>
<dbReference type="InterPro" id="IPR042120">
    <property type="entry name" value="MutL_C_dimsub"/>
</dbReference>
<dbReference type="GO" id="GO:0030983">
    <property type="term" value="F:mismatched DNA binding"/>
    <property type="evidence" value="ECO:0007669"/>
    <property type="project" value="InterPro"/>
</dbReference>
<keyword evidence="2 4" id="KW-0227">DNA damage</keyword>
<dbReference type="InterPro" id="IPR020568">
    <property type="entry name" value="Ribosomal_Su5_D2-typ_SF"/>
</dbReference>
<dbReference type="InterPro" id="IPR014790">
    <property type="entry name" value="MutL_C"/>
</dbReference>
<dbReference type="GO" id="GO:0005524">
    <property type="term" value="F:ATP binding"/>
    <property type="evidence" value="ECO:0007669"/>
    <property type="project" value="InterPro"/>
</dbReference>
<evidence type="ECO:0000313" key="7">
    <source>
        <dbReference type="EMBL" id="HGK27508.1"/>
    </source>
</evidence>
<keyword evidence="3 4" id="KW-0234">DNA repair</keyword>
<keyword evidence="7" id="KW-0378">Hydrolase</keyword>
<dbReference type="InterPro" id="IPR020667">
    <property type="entry name" value="DNA_mismatch_repair_MutL"/>
</dbReference>
<dbReference type="SUPFAM" id="SSF118116">
    <property type="entry name" value="DNA mismatch repair protein MutL"/>
    <property type="match status" value="1"/>
</dbReference>
<dbReference type="PANTHER" id="PTHR10073:SF12">
    <property type="entry name" value="DNA MISMATCH REPAIR PROTEIN MLH1"/>
    <property type="match status" value="1"/>
</dbReference>
<dbReference type="CDD" id="cd00782">
    <property type="entry name" value="MutL_Trans"/>
    <property type="match status" value="1"/>
</dbReference>
<dbReference type="PANTHER" id="PTHR10073">
    <property type="entry name" value="DNA MISMATCH REPAIR PROTEIN MLH, PMS, MUTL"/>
    <property type="match status" value="1"/>
</dbReference>
<dbReference type="GO" id="GO:0016887">
    <property type="term" value="F:ATP hydrolysis activity"/>
    <property type="evidence" value="ECO:0007669"/>
    <property type="project" value="InterPro"/>
</dbReference>
<dbReference type="InterPro" id="IPR014762">
    <property type="entry name" value="DNA_mismatch_repair_CS"/>
</dbReference>
<dbReference type="Pfam" id="PF08676">
    <property type="entry name" value="MutL_C"/>
    <property type="match status" value="1"/>
</dbReference>
<dbReference type="InterPro" id="IPR037198">
    <property type="entry name" value="MutL_C_sf"/>
</dbReference>
<dbReference type="SUPFAM" id="SSF55874">
    <property type="entry name" value="ATPase domain of HSP90 chaperone/DNA topoisomerase II/histidine kinase"/>
    <property type="match status" value="1"/>
</dbReference>
<dbReference type="SMART" id="SM00853">
    <property type="entry name" value="MutL_C"/>
    <property type="match status" value="1"/>
</dbReference>
<comment type="similarity">
    <text evidence="1 4">Belongs to the DNA mismatch repair MutL/HexB family.</text>
</comment>
<evidence type="ECO:0000256" key="3">
    <source>
        <dbReference type="ARBA" id="ARBA00023204"/>
    </source>
</evidence>
<dbReference type="SMART" id="SM01340">
    <property type="entry name" value="DNA_mis_repair"/>
    <property type="match status" value="1"/>
</dbReference>
<organism evidence="7">
    <name type="scientific">candidate division WOR-3 bacterium</name>
    <dbReference type="NCBI Taxonomy" id="2052148"/>
    <lineage>
        <taxon>Bacteria</taxon>
        <taxon>Bacteria division WOR-3</taxon>
    </lineage>
</organism>
<dbReference type="CDD" id="cd16926">
    <property type="entry name" value="HATPase_MutL-MLH-PMS-like"/>
    <property type="match status" value="1"/>
</dbReference>
<dbReference type="GO" id="GO:0006298">
    <property type="term" value="P:mismatch repair"/>
    <property type="evidence" value="ECO:0007669"/>
    <property type="project" value="UniProtKB-UniRule"/>
</dbReference>
<gene>
    <name evidence="4 7" type="primary">mutL</name>
    <name evidence="7" type="ORF">ENS41_00940</name>
</gene>
<dbReference type="InterPro" id="IPR036890">
    <property type="entry name" value="HATPase_C_sf"/>
</dbReference>
<dbReference type="GO" id="GO:0032300">
    <property type="term" value="C:mismatch repair complex"/>
    <property type="evidence" value="ECO:0007669"/>
    <property type="project" value="InterPro"/>
</dbReference>
<dbReference type="Pfam" id="PF01119">
    <property type="entry name" value="DNA_mis_repair"/>
    <property type="match status" value="1"/>
</dbReference>
<dbReference type="InterPro" id="IPR014721">
    <property type="entry name" value="Ribsml_uS5_D2-typ_fold_subgr"/>
</dbReference>
<evidence type="ECO:0000256" key="4">
    <source>
        <dbReference type="HAMAP-Rule" id="MF_00149"/>
    </source>
</evidence>
<dbReference type="Pfam" id="PF13589">
    <property type="entry name" value="HATPase_c_3"/>
    <property type="match status" value="1"/>
</dbReference>
<dbReference type="Gene3D" id="3.30.230.10">
    <property type="match status" value="1"/>
</dbReference>
<feature type="domain" description="DNA mismatch repair protein S5" evidence="6">
    <location>
        <begin position="212"/>
        <end position="329"/>
    </location>
</feature>
<dbReference type="InterPro" id="IPR013507">
    <property type="entry name" value="DNA_mismatch_S5_2-like"/>
</dbReference>
<dbReference type="FunFam" id="3.30.565.10:FF:000003">
    <property type="entry name" value="DNA mismatch repair endonuclease MutL"/>
    <property type="match status" value="1"/>
</dbReference>
<dbReference type="InterPro" id="IPR042121">
    <property type="entry name" value="MutL_C_regsub"/>
</dbReference>
<dbReference type="InterPro" id="IPR038973">
    <property type="entry name" value="MutL/Mlh/Pms-like"/>
</dbReference>
<accession>A0A7C4CCG3</accession>
<dbReference type="GO" id="GO:0004519">
    <property type="term" value="F:endonuclease activity"/>
    <property type="evidence" value="ECO:0007669"/>
    <property type="project" value="UniProtKB-KW"/>
</dbReference>
<evidence type="ECO:0000256" key="1">
    <source>
        <dbReference type="ARBA" id="ARBA00006082"/>
    </source>
</evidence>
<evidence type="ECO:0000256" key="2">
    <source>
        <dbReference type="ARBA" id="ARBA00022763"/>
    </source>
</evidence>
<evidence type="ECO:0000259" key="5">
    <source>
        <dbReference type="SMART" id="SM00853"/>
    </source>
</evidence>
<keyword evidence="7" id="KW-0540">Nuclease</keyword>
<evidence type="ECO:0000259" key="6">
    <source>
        <dbReference type="SMART" id="SM01340"/>
    </source>
</evidence>
<dbReference type="InterPro" id="IPR002099">
    <property type="entry name" value="MutL/Mlh/PMS"/>
</dbReference>
<dbReference type="HAMAP" id="MF_00149">
    <property type="entry name" value="DNA_mis_repair"/>
    <property type="match status" value="1"/>
</dbReference>
<sequence>MTERRPVRILPADTVRRIAAGEVIVRPAAVVKELIENALDAGAGSVKVELREGGRNLIRVTDDGTGMGREDVRLAVCHHATSKIDSIEDLRRVTSFGFRGEALASIAAVTRMVIETNTNPENPGTRLEIDGGEVRELREIARSRGTTVSAMALFYNLPVRRSFLKSDSYEFRLVLETVRAYAMAFPGVAFEVVANGQSVLTLSAAESVRERLLAMFGKRTVESMQELQAEAPSLSLRGCFSVPSQIKGFHDVQAVFFNRRPVRSSVVVRAVYQGYGPMVSGGSPSFVVFLETSPERLDVNIHPTKLEVRFADERFLFDFVAEAVRAGLGIARPVQLGSMAAESVRGFDFTESAASGFWQLHNSYVLAQVASGYVIVDQHAAHERVLFEELIADKRRALPQGLLFPVTVELSAEEFEAYERVADSLAAMGIETKVFSGRTVVVETVPAGSFMGKDEIRELFAEFVQVDSGQAVVEAGLARLIACKGAVKAGQRLTPAEMESLLNRLFACREPHFCPHGRPVVIRISLDDLERRFGRA</sequence>
<proteinExistence type="inferred from homology"/>
<dbReference type="GO" id="GO:0140664">
    <property type="term" value="F:ATP-dependent DNA damage sensor activity"/>
    <property type="evidence" value="ECO:0007669"/>
    <property type="project" value="InterPro"/>
</dbReference>
<dbReference type="AlphaFoldDB" id="A0A7C4CCG3"/>
<dbReference type="Gene3D" id="3.30.565.10">
    <property type="entry name" value="Histidine kinase-like ATPase, C-terminal domain"/>
    <property type="match status" value="1"/>
</dbReference>
<dbReference type="NCBIfam" id="TIGR00585">
    <property type="entry name" value="mutl"/>
    <property type="match status" value="1"/>
</dbReference>
<dbReference type="PROSITE" id="PS00058">
    <property type="entry name" value="DNA_MISMATCH_REPAIR_1"/>
    <property type="match status" value="1"/>
</dbReference>
<dbReference type="Gene3D" id="3.30.1540.20">
    <property type="entry name" value="MutL, C-terminal domain, dimerisation subdomain"/>
    <property type="match status" value="1"/>
</dbReference>